<evidence type="ECO:0000313" key="2">
    <source>
        <dbReference type="Proteomes" id="UP001620514"/>
    </source>
</evidence>
<dbReference type="RefSeq" id="WP_404610225.1">
    <property type="nucleotide sequence ID" value="NZ_JBIYDN010000018.1"/>
</dbReference>
<comment type="caution">
    <text evidence="1">The sequence shown here is derived from an EMBL/GenBank/DDBJ whole genome shotgun (WGS) entry which is preliminary data.</text>
</comment>
<reference evidence="1 2" key="1">
    <citation type="submission" date="2024-11" db="EMBL/GenBank/DDBJ databases">
        <title>Using genomics to understand microbial adaptation to soil warming.</title>
        <authorList>
            <person name="Deangelis K.M. PhD."/>
        </authorList>
    </citation>
    <scope>NUCLEOTIDE SEQUENCE [LARGE SCALE GENOMIC DNA]</scope>
    <source>
        <strain evidence="1 2">GAS97</strain>
    </source>
</reference>
<evidence type="ECO:0000313" key="1">
    <source>
        <dbReference type="EMBL" id="MFK4445200.1"/>
    </source>
</evidence>
<accession>A0ABW8MNG3</accession>
<keyword evidence="2" id="KW-1185">Reference proteome</keyword>
<protein>
    <submittedName>
        <fullName evidence="1">Uncharacterized protein</fullName>
    </submittedName>
</protein>
<proteinExistence type="predicted"/>
<organism evidence="1 2">
    <name type="scientific">Caballeronia udeis</name>
    <dbReference type="NCBI Taxonomy" id="1232866"/>
    <lineage>
        <taxon>Bacteria</taxon>
        <taxon>Pseudomonadati</taxon>
        <taxon>Pseudomonadota</taxon>
        <taxon>Betaproteobacteria</taxon>
        <taxon>Burkholderiales</taxon>
        <taxon>Burkholderiaceae</taxon>
        <taxon>Caballeronia</taxon>
    </lineage>
</organism>
<name>A0ABW8MNG3_9BURK</name>
<dbReference type="Proteomes" id="UP001620514">
    <property type="component" value="Unassembled WGS sequence"/>
</dbReference>
<gene>
    <name evidence="1" type="ORF">ABH943_005222</name>
</gene>
<dbReference type="EMBL" id="JBIYDN010000018">
    <property type="protein sequence ID" value="MFK4445200.1"/>
    <property type="molecule type" value="Genomic_DNA"/>
</dbReference>
<sequence length="90" mass="10518">MHKPFYLNIEEARLALAEIGIELTPRQIKRAADPDAHGKRKLPFFVDPIDKRLKIERNTLLEIYTRCQVHAENNAHINPKNLRESFDLSK</sequence>